<dbReference type="EMBL" id="HBHW01026074">
    <property type="protein sequence ID" value="CAE0052277.1"/>
    <property type="molecule type" value="Transcribed_RNA"/>
</dbReference>
<evidence type="ECO:0000256" key="6">
    <source>
        <dbReference type="ARBA" id="ARBA00022989"/>
    </source>
</evidence>
<evidence type="ECO:0000256" key="10">
    <source>
        <dbReference type="SAM" id="Phobius"/>
    </source>
</evidence>
<evidence type="ECO:0000256" key="3">
    <source>
        <dbReference type="ARBA" id="ARBA00022448"/>
    </source>
</evidence>
<gene>
    <name evidence="11" type="ORF">RMAR00112_LOCUS20303</name>
</gene>
<dbReference type="Pfam" id="PF00153">
    <property type="entry name" value="Mito_carr"/>
    <property type="match status" value="3"/>
</dbReference>
<organism evidence="11">
    <name type="scientific">Rhodosorus marinus</name>
    <dbReference type="NCBI Taxonomy" id="101924"/>
    <lineage>
        <taxon>Eukaryota</taxon>
        <taxon>Rhodophyta</taxon>
        <taxon>Stylonematophyceae</taxon>
        <taxon>Stylonematales</taxon>
        <taxon>Stylonemataceae</taxon>
        <taxon>Rhodosorus</taxon>
    </lineage>
</organism>
<evidence type="ECO:0000256" key="2">
    <source>
        <dbReference type="ARBA" id="ARBA00006375"/>
    </source>
</evidence>
<evidence type="ECO:0000256" key="1">
    <source>
        <dbReference type="ARBA" id="ARBA00004141"/>
    </source>
</evidence>
<feature type="repeat" description="Solcar" evidence="8">
    <location>
        <begin position="153"/>
        <end position="232"/>
    </location>
</feature>
<keyword evidence="3 9" id="KW-0813">Transport</keyword>
<dbReference type="AlphaFoldDB" id="A0A7S2ZWA6"/>
<protein>
    <submittedName>
        <fullName evidence="11">Uncharacterized protein</fullName>
    </submittedName>
</protein>
<keyword evidence="4 8" id="KW-0812">Transmembrane</keyword>
<evidence type="ECO:0000313" key="11">
    <source>
        <dbReference type="EMBL" id="CAE0052277.1"/>
    </source>
</evidence>
<comment type="subcellular location">
    <subcellularLocation>
        <location evidence="1">Membrane</location>
        <topology evidence="1">Multi-pass membrane protein</topology>
    </subcellularLocation>
</comment>
<dbReference type="InterPro" id="IPR023395">
    <property type="entry name" value="MCP_dom_sf"/>
</dbReference>
<dbReference type="GO" id="GO:0016020">
    <property type="term" value="C:membrane"/>
    <property type="evidence" value="ECO:0007669"/>
    <property type="project" value="UniProtKB-SubCell"/>
</dbReference>
<dbReference type="InterPro" id="IPR018108">
    <property type="entry name" value="MCP_transmembrane"/>
</dbReference>
<evidence type="ECO:0000256" key="7">
    <source>
        <dbReference type="ARBA" id="ARBA00023136"/>
    </source>
</evidence>
<reference evidence="11" key="1">
    <citation type="submission" date="2021-01" db="EMBL/GenBank/DDBJ databases">
        <authorList>
            <person name="Corre E."/>
            <person name="Pelletier E."/>
            <person name="Niang G."/>
            <person name="Scheremetjew M."/>
            <person name="Finn R."/>
            <person name="Kale V."/>
            <person name="Holt S."/>
            <person name="Cochrane G."/>
            <person name="Meng A."/>
            <person name="Brown T."/>
            <person name="Cohen L."/>
        </authorList>
    </citation>
    <scope>NUCLEOTIDE SEQUENCE</scope>
    <source>
        <strain evidence="11">CCMP 769</strain>
    </source>
</reference>
<feature type="repeat" description="Solcar" evidence="8">
    <location>
        <begin position="66"/>
        <end position="140"/>
    </location>
</feature>
<evidence type="ECO:0000256" key="9">
    <source>
        <dbReference type="RuleBase" id="RU000488"/>
    </source>
</evidence>
<evidence type="ECO:0000256" key="8">
    <source>
        <dbReference type="PROSITE-ProRule" id="PRU00282"/>
    </source>
</evidence>
<proteinExistence type="inferred from homology"/>
<sequence length="338" mass="35962">MGNRRRAYARCSIAGTCPARPMRGNDQLAMIHSGNPLDGLIRLLAGGDRITVASAGSSSDDLSPGESFKIGLISGAIAGTVVDFVLFPLDTLKTRLQSGTAAKDAMQLLKGIYTGLLPAVLASAPAGAAFFGTYDYLKRVFKQLDPEEKLATFHHMVAAAGGDIAGSAVRVPFEVVKQRLQAGAYTSASQAVKSILASEGVRGLYTGFGSLVIREMPFDLIEFPLYEYLKVVWARHNGDKPLATWQTALCGSAAGGFAAGVTTPLDVVKTRLMLQEQPGKYSGVWDALKKISAEEGVQVLASGIVPRVLWISLGGFIFFGGYEASKQVLSSRIKKQRT</sequence>
<dbReference type="Gene3D" id="1.50.40.10">
    <property type="entry name" value="Mitochondrial carrier domain"/>
    <property type="match status" value="1"/>
</dbReference>
<keyword evidence="6 10" id="KW-1133">Transmembrane helix</keyword>
<keyword evidence="7 8" id="KW-0472">Membrane</keyword>
<name>A0A7S2ZWA6_9RHOD</name>
<comment type="similarity">
    <text evidence="2 9">Belongs to the mitochondrial carrier (TC 2.A.29) family.</text>
</comment>
<keyword evidence="5" id="KW-0677">Repeat</keyword>
<evidence type="ECO:0000256" key="5">
    <source>
        <dbReference type="ARBA" id="ARBA00022737"/>
    </source>
</evidence>
<evidence type="ECO:0000256" key="4">
    <source>
        <dbReference type="ARBA" id="ARBA00022692"/>
    </source>
</evidence>
<feature type="transmembrane region" description="Helical" evidence="10">
    <location>
        <begin position="70"/>
        <end position="89"/>
    </location>
</feature>
<accession>A0A7S2ZWA6</accession>
<dbReference type="PANTHER" id="PTHR45667">
    <property type="entry name" value="S-ADENOSYLMETHIONINE MITOCHONDRIAL CARRIER PROTEIN"/>
    <property type="match status" value="1"/>
</dbReference>
<feature type="transmembrane region" description="Helical" evidence="10">
    <location>
        <begin position="112"/>
        <end position="134"/>
    </location>
</feature>
<feature type="repeat" description="Solcar" evidence="8">
    <location>
        <begin position="242"/>
        <end position="328"/>
    </location>
</feature>
<dbReference type="SUPFAM" id="SSF103506">
    <property type="entry name" value="Mitochondrial carrier"/>
    <property type="match status" value="1"/>
</dbReference>
<dbReference type="PROSITE" id="PS50920">
    <property type="entry name" value="SOLCAR"/>
    <property type="match status" value="3"/>
</dbReference>